<accession>A0A0B7MEP6</accession>
<sequence length="295" mass="32641">MLYHTSIIGGLAAGVLARLFMLRLDYRQYPTYPHDIITHIALGSIAALIGAVFIPALLIKQYTAVTFLALAAEQFRNVRNMERETLTKLEETELVPRGIDYIEGIARTFEARNYLTIFTAVIISGVIIWSGWFIAIVATMIIITAFQFLKTGRVVGDIAEVAAARLHFQGPILMVEDIFIMNIGFAPAREKIMAEGMAVLIKPKDDNGRAILHNIGQRQAILHTAAALLGTKREIGEPEFTPLARKNIDTGALGLFILPLEKDFECLRNIIERTPVLESASRKPLDTQAGRIASD</sequence>
<protein>
    <recommendedName>
        <fullName evidence="4">YIEGIA protein</fullName>
    </recommendedName>
</protein>
<keyword evidence="1" id="KW-0812">Transmembrane</keyword>
<reference evidence="3" key="1">
    <citation type="submission" date="2015-01" db="EMBL/GenBank/DDBJ databases">
        <authorList>
            <person name="Manzoor Shahid"/>
            <person name="Zubair Saima"/>
        </authorList>
    </citation>
    <scope>NUCLEOTIDE SEQUENCE [LARGE SCALE GENOMIC DNA]</scope>
    <source>
        <strain evidence="3">Sp3</strain>
    </source>
</reference>
<feature type="transmembrane region" description="Helical" evidence="1">
    <location>
        <begin position="117"/>
        <end position="143"/>
    </location>
</feature>
<proteinExistence type="predicted"/>
<dbReference type="RefSeq" id="WP_044665108.1">
    <property type="nucleotide sequence ID" value="NZ_CDRZ01000232.1"/>
</dbReference>
<evidence type="ECO:0008006" key="4">
    <source>
        <dbReference type="Google" id="ProtNLM"/>
    </source>
</evidence>
<dbReference type="EMBL" id="CDRZ01000232">
    <property type="protein sequence ID" value="CEO89074.1"/>
    <property type="molecule type" value="Genomic_DNA"/>
</dbReference>
<keyword evidence="3" id="KW-1185">Reference proteome</keyword>
<dbReference type="Pfam" id="PF14045">
    <property type="entry name" value="YIEGIA"/>
    <property type="match status" value="1"/>
</dbReference>
<keyword evidence="1" id="KW-0472">Membrane</keyword>
<keyword evidence="1" id="KW-1133">Transmembrane helix</keyword>
<gene>
    <name evidence="2" type="ORF">SSCH_360011</name>
</gene>
<evidence type="ECO:0000313" key="2">
    <source>
        <dbReference type="EMBL" id="CEO89074.1"/>
    </source>
</evidence>
<dbReference type="InterPro" id="IPR025918">
    <property type="entry name" value="YIEGIA"/>
</dbReference>
<evidence type="ECO:0000313" key="3">
    <source>
        <dbReference type="Proteomes" id="UP000046155"/>
    </source>
</evidence>
<organism evidence="2 3">
    <name type="scientific">Syntrophaceticus schinkii</name>
    <dbReference type="NCBI Taxonomy" id="499207"/>
    <lineage>
        <taxon>Bacteria</taxon>
        <taxon>Bacillati</taxon>
        <taxon>Bacillota</taxon>
        <taxon>Clostridia</taxon>
        <taxon>Thermoanaerobacterales</taxon>
        <taxon>Thermoanaerobacterales Family III. Incertae Sedis</taxon>
        <taxon>Syntrophaceticus</taxon>
    </lineage>
</organism>
<name>A0A0B7MEP6_9FIRM</name>
<evidence type="ECO:0000256" key="1">
    <source>
        <dbReference type="SAM" id="Phobius"/>
    </source>
</evidence>
<dbReference type="OrthoDB" id="1846546at2"/>
<feature type="transmembrane region" description="Helical" evidence="1">
    <location>
        <begin position="36"/>
        <end position="59"/>
    </location>
</feature>
<dbReference type="Proteomes" id="UP000046155">
    <property type="component" value="Unassembled WGS sequence"/>
</dbReference>
<dbReference type="AlphaFoldDB" id="A0A0B7MEP6"/>
<feature type="transmembrane region" description="Helical" evidence="1">
    <location>
        <begin position="6"/>
        <end position="24"/>
    </location>
</feature>